<dbReference type="InterPro" id="IPR000873">
    <property type="entry name" value="AMP-dep_synth/lig_dom"/>
</dbReference>
<evidence type="ECO:0000256" key="4">
    <source>
        <dbReference type="ARBA" id="ARBA00023098"/>
    </source>
</evidence>
<gene>
    <name evidence="7" type="ORF">GCM10010324_47780</name>
</gene>
<dbReference type="PANTHER" id="PTHR43272">
    <property type="entry name" value="LONG-CHAIN-FATTY-ACID--COA LIGASE"/>
    <property type="match status" value="1"/>
</dbReference>
<dbReference type="EMBL" id="BMUT01000010">
    <property type="protein sequence ID" value="GGX96049.1"/>
    <property type="molecule type" value="Genomic_DNA"/>
</dbReference>
<evidence type="ECO:0000256" key="2">
    <source>
        <dbReference type="ARBA" id="ARBA00022598"/>
    </source>
</evidence>
<name>A0ABQ2YWX0_9ACTN</name>
<accession>A0ABQ2YWX0</accession>
<comment type="caution">
    <text evidence="7">The sequence shown here is derived from an EMBL/GenBank/DDBJ whole genome shotgun (WGS) entry which is preliminary data.</text>
</comment>
<dbReference type="GO" id="GO:0016874">
    <property type="term" value="F:ligase activity"/>
    <property type="evidence" value="ECO:0007669"/>
    <property type="project" value="UniProtKB-KW"/>
</dbReference>
<organism evidence="7 8">
    <name type="scientific">Streptomyces hiroshimensis</name>
    <dbReference type="NCBI Taxonomy" id="66424"/>
    <lineage>
        <taxon>Bacteria</taxon>
        <taxon>Bacillati</taxon>
        <taxon>Actinomycetota</taxon>
        <taxon>Actinomycetes</taxon>
        <taxon>Kitasatosporales</taxon>
        <taxon>Streptomycetaceae</taxon>
        <taxon>Streptomyces</taxon>
    </lineage>
</organism>
<dbReference type="PROSITE" id="PS00455">
    <property type="entry name" value="AMP_BINDING"/>
    <property type="match status" value="1"/>
</dbReference>
<dbReference type="CDD" id="cd05907">
    <property type="entry name" value="VL_LC_FACS_like"/>
    <property type="match status" value="1"/>
</dbReference>
<keyword evidence="3" id="KW-0276">Fatty acid metabolism</keyword>
<dbReference type="InterPro" id="IPR042099">
    <property type="entry name" value="ANL_N_sf"/>
</dbReference>
<proteinExistence type="inferred from homology"/>
<dbReference type="Proteomes" id="UP000659223">
    <property type="component" value="Unassembled WGS sequence"/>
</dbReference>
<keyword evidence="4" id="KW-0443">Lipid metabolism</keyword>
<dbReference type="Pfam" id="PF23562">
    <property type="entry name" value="AMP-binding_C_3"/>
    <property type="match status" value="1"/>
</dbReference>
<dbReference type="Gene3D" id="3.40.50.12780">
    <property type="entry name" value="N-terminal domain of ligase-like"/>
    <property type="match status" value="1"/>
</dbReference>
<feature type="domain" description="AMP-dependent synthetase/ligase" evidence="6">
    <location>
        <begin position="23"/>
        <end position="425"/>
    </location>
</feature>
<dbReference type="PANTHER" id="PTHR43272:SF32">
    <property type="entry name" value="AMP-DEPENDENT SYNTHETASE_LIGASE DOMAIN-CONTAINING PROTEIN"/>
    <property type="match status" value="1"/>
</dbReference>
<protein>
    <recommendedName>
        <fullName evidence="5">Acyl-CoA synthetase</fullName>
    </recommendedName>
</protein>
<reference evidence="8" key="1">
    <citation type="journal article" date="2019" name="Int. J. Syst. Evol. Microbiol.">
        <title>The Global Catalogue of Microorganisms (GCM) 10K type strain sequencing project: providing services to taxonomists for standard genome sequencing and annotation.</title>
        <authorList>
            <consortium name="The Broad Institute Genomics Platform"/>
            <consortium name="The Broad Institute Genome Sequencing Center for Infectious Disease"/>
            <person name="Wu L."/>
            <person name="Ma J."/>
        </authorList>
    </citation>
    <scope>NUCLEOTIDE SEQUENCE [LARGE SCALE GENOMIC DNA]</scope>
    <source>
        <strain evidence="8">JCM 4586</strain>
    </source>
</reference>
<evidence type="ECO:0000256" key="3">
    <source>
        <dbReference type="ARBA" id="ARBA00022832"/>
    </source>
</evidence>
<evidence type="ECO:0000256" key="5">
    <source>
        <dbReference type="ARBA" id="ARBA00032875"/>
    </source>
</evidence>
<evidence type="ECO:0000259" key="6">
    <source>
        <dbReference type="Pfam" id="PF00501"/>
    </source>
</evidence>
<comment type="similarity">
    <text evidence="1">Belongs to the ATP-dependent AMP-binding enzyme family.</text>
</comment>
<dbReference type="Pfam" id="PF00501">
    <property type="entry name" value="AMP-binding"/>
    <property type="match status" value="1"/>
</dbReference>
<dbReference type="RefSeq" id="WP_190023762.1">
    <property type="nucleotide sequence ID" value="NZ_BMUT01000010.1"/>
</dbReference>
<sequence length="598" mass="64134">MREFSLPALYEVPADGNLTDLIRRNAAQRPDVVVIGRKAGNRWEDVTAVRFLAEVRAAAKGLIASGVRPGDRVALMSRTRYEWTLLDFAIWSAGGVTVPVYETSSAEQIQWILSDSGAVGCLVETAEHEAAVESVKDRLPALAHVWQIEADAVGKLGEAGAGVTDEEVDERSALANADSPATIVYTSGTTGRPKGCVLTHRAFFAECGNAVERLKPLFNTGDSSVLLFLPTAHVFGRLVEISAMLAPIRLGCVPDIRNLTDELASFRPTLILGVPRVFEKVYNGARAKAQADGKGKIFDKAADTAIAYSRALDTPSGPGLGLRIKHAVFDKLVYGKLRAVLGGRATHAISGGGPLGERLGHFYRGIGFTVLEGYGLTESCAATAFNPWDRPKIGTVGQPLPGSVVRIADDGEVLLHGEHLFQGYWNNEAATEEAMSDAWFHTGDLGTLDEDGYLTITGRKKEIIVTAGGKNVAPAVIEDRIRAHALIAECMVVGDARPFVGALVTLDEDFLPRWLADHGKPAGMTPAELAEDPDLLADVQKAVDDGNAAVSKAESVRKFRILPAQFTEASGHVTPSLKLKRNVVAKDFADEIEAIYRP</sequence>
<evidence type="ECO:0000256" key="1">
    <source>
        <dbReference type="ARBA" id="ARBA00006432"/>
    </source>
</evidence>
<evidence type="ECO:0000313" key="7">
    <source>
        <dbReference type="EMBL" id="GGX96049.1"/>
    </source>
</evidence>
<dbReference type="InterPro" id="IPR020845">
    <property type="entry name" value="AMP-binding_CS"/>
</dbReference>
<keyword evidence="8" id="KW-1185">Reference proteome</keyword>
<keyword evidence="2 7" id="KW-0436">Ligase</keyword>
<dbReference type="SUPFAM" id="SSF56801">
    <property type="entry name" value="Acetyl-CoA synthetase-like"/>
    <property type="match status" value="1"/>
</dbReference>
<evidence type="ECO:0000313" key="8">
    <source>
        <dbReference type="Proteomes" id="UP000659223"/>
    </source>
</evidence>